<dbReference type="KEGG" id="tet:TTHERM_00939240"/>
<evidence type="ECO:0000256" key="2">
    <source>
        <dbReference type="ARBA" id="ARBA00022737"/>
    </source>
</evidence>
<dbReference type="RefSeq" id="XP_001031098.2">
    <property type="nucleotide sequence ID" value="XM_001031098.2"/>
</dbReference>
<dbReference type="PROSITE" id="PS00018">
    <property type="entry name" value="EF_HAND_1"/>
    <property type="match status" value="1"/>
</dbReference>
<proteinExistence type="predicted"/>
<keyword evidence="2" id="KW-0677">Repeat</keyword>
<dbReference type="PROSITE" id="PS50222">
    <property type="entry name" value="EF_HAND_2"/>
    <property type="match status" value="2"/>
</dbReference>
<dbReference type="PANTHER" id="PTHR34524">
    <property type="entry name" value="CALCYPHOSIN"/>
    <property type="match status" value="1"/>
</dbReference>
<dbReference type="PANTHER" id="PTHR34524:SF6">
    <property type="entry name" value="CALCYPHOSINE LIKE"/>
    <property type="match status" value="1"/>
</dbReference>
<evidence type="ECO:0000259" key="5">
    <source>
        <dbReference type="PROSITE" id="PS50222"/>
    </source>
</evidence>
<evidence type="ECO:0000256" key="4">
    <source>
        <dbReference type="SAM" id="MobiDB-lite"/>
    </source>
</evidence>
<keyword evidence="3" id="KW-0106">Calcium</keyword>
<sequence length="691" mass="80721">MILMGSRTQKRLAALLMQLIENENKVEHCRLCLFKNPNIDLFKVFQQIDVKRKGFFKNEELLDFLCKNNIYATTREVKFLTDQLDTDKDSIVTYDNFLHFLAPQQDENLRKEILVREKIQATQQIDEQFFHMNDNTPTPQKMKQSNLGASAFLSTAKSKYQYSGTQQLNQSFHKQQDILGVDPETEYLLSKLFYQIVQNFKAIEAKKEILNGSNDFQLEVAFKTIDSSNIDKLDYESIEEFLKKHNYQIQEKDLLVLIRTYGSLADGFINQAQFMDMVLSYEFNLKKNAVKASFAKQTKMDQNINQIVQKADPLVDPSKRQVNFGQKVDSQDEQNQSNSNKNTTGAQSTAKIGIQSNENKSMVMTQTKLTNDVYLKQNQTDSNSITIKKPLCRGTLKTPYSKRFLSTVQVRPGMSSIMNINTIEADAEEYDEVYRGKYRNSAMKGDEEEFFVKKLYEIVLSDIKLEEYKQELSTQKDFNLLDSFYFIDLQGKGYITQQDLHVNLKQIGLNPTKDQIYLFFKQYDLDFSNRLEFSEFVKTFIPIDQEYRNILNNRAATGNGFSSQTKHLLKETFQYILQNAYEMEFIRQNLNRRRLFNTYDAFCAIDQDSNGFITLEDIRTLFLDYDIHFSPKELYYFFRRFDKGLDGEVCYGEFFSELTPKSPYTLTEELYTQTRKSMVSISNIENAKLSQ</sequence>
<dbReference type="InterPro" id="IPR011992">
    <property type="entry name" value="EF-hand-dom_pair"/>
</dbReference>
<accession>Q22DL9</accession>
<dbReference type="CDD" id="cd00051">
    <property type="entry name" value="EFh"/>
    <property type="match status" value="1"/>
</dbReference>
<dbReference type="Gene3D" id="1.10.238.10">
    <property type="entry name" value="EF-hand"/>
    <property type="match status" value="4"/>
</dbReference>
<keyword evidence="7" id="KW-1185">Reference proteome</keyword>
<dbReference type="GeneID" id="7834599"/>
<reference evidence="7" key="1">
    <citation type="journal article" date="2006" name="PLoS Biol.">
        <title>Macronuclear genome sequence of the ciliate Tetrahymena thermophila, a model eukaryote.</title>
        <authorList>
            <person name="Eisen J.A."/>
            <person name="Coyne R.S."/>
            <person name="Wu M."/>
            <person name="Wu D."/>
            <person name="Thiagarajan M."/>
            <person name="Wortman J.R."/>
            <person name="Badger J.H."/>
            <person name="Ren Q."/>
            <person name="Amedeo P."/>
            <person name="Jones K.M."/>
            <person name="Tallon L.J."/>
            <person name="Delcher A.L."/>
            <person name="Salzberg S.L."/>
            <person name="Silva J.C."/>
            <person name="Haas B.J."/>
            <person name="Majoros W.H."/>
            <person name="Farzad M."/>
            <person name="Carlton J.M."/>
            <person name="Smith R.K. Jr."/>
            <person name="Garg J."/>
            <person name="Pearlman R.E."/>
            <person name="Karrer K.M."/>
            <person name="Sun L."/>
            <person name="Manning G."/>
            <person name="Elde N.C."/>
            <person name="Turkewitz A.P."/>
            <person name="Asai D.J."/>
            <person name="Wilkes D.E."/>
            <person name="Wang Y."/>
            <person name="Cai H."/>
            <person name="Collins K."/>
            <person name="Stewart B.A."/>
            <person name="Lee S.R."/>
            <person name="Wilamowska K."/>
            <person name="Weinberg Z."/>
            <person name="Ruzzo W.L."/>
            <person name="Wloga D."/>
            <person name="Gaertig J."/>
            <person name="Frankel J."/>
            <person name="Tsao C.-C."/>
            <person name="Gorovsky M.A."/>
            <person name="Keeling P.J."/>
            <person name="Waller R.F."/>
            <person name="Patron N.J."/>
            <person name="Cherry J.M."/>
            <person name="Stover N.A."/>
            <person name="Krieger C.J."/>
            <person name="del Toro C."/>
            <person name="Ryder H.F."/>
            <person name="Williamson S.C."/>
            <person name="Barbeau R.A."/>
            <person name="Hamilton E.P."/>
            <person name="Orias E."/>
        </authorList>
    </citation>
    <scope>NUCLEOTIDE SEQUENCE [LARGE SCALE GENOMIC DNA]</scope>
    <source>
        <strain evidence="7">SB210</strain>
    </source>
</reference>
<feature type="region of interest" description="Disordered" evidence="4">
    <location>
        <begin position="326"/>
        <end position="357"/>
    </location>
</feature>
<dbReference type="InterPro" id="IPR018247">
    <property type="entry name" value="EF_Hand_1_Ca_BS"/>
</dbReference>
<feature type="domain" description="EF-hand" evidence="5">
    <location>
        <begin position="511"/>
        <end position="546"/>
    </location>
</feature>
<evidence type="ECO:0000313" key="7">
    <source>
        <dbReference type="Proteomes" id="UP000009168"/>
    </source>
</evidence>
<name>Q22DL9_TETTS</name>
<dbReference type="OrthoDB" id="26525at2759"/>
<evidence type="ECO:0000256" key="3">
    <source>
        <dbReference type="ARBA" id="ARBA00022837"/>
    </source>
</evidence>
<dbReference type="EMBL" id="GG662503">
    <property type="protein sequence ID" value="EAR83435.2"/>
    <property type="molecule type" value="Genomic_DNA"/>
</dbReference>
<gene>
    <name evidence="6" type="ORF">TTHERM_00939240</name>
</gene>
<dbReference type="HOGENOM" id="CLU_401446_0_0_1"/>
<dbReference type="InterPro" id="IPR051581">
    <property type="entry name" value="Ca-bind"/>
</dbReference>
<dbReference type="STRING" id="312017.Q22DL9"/>
<dbReference type="Pfam" id="PF13499">
    <property type="entry name" value="EF-hand_7"/>
    <property type="match status" value="2"/>
</dbReference>
<evidence type="ECO:0000313" key="6">
    <source>
        <dbReference type="EMBL" id="EAR83435.2"/>
    </source>
</evidence>
<dbReference type="InterPro" id="IPR002048">
    <property type="entry name" value="EF_hand_dom"/>
</dbReference>
<dbReference type="AlphaFoldDB" id="Q22DL9"/>
<feature type="compositionally biased region" description="Polar residues" evidence="4">
    <location>
        <begin position="333"/>
        <end position="357"/>
    </location>
</feature>
<protein>
    <submittedName>
        <fullName evidence="6">EF hand protein</fullName>
    </submittedName>
</protein>
<organism evidence="6 7">
    <name type="scientific">Tetrahymena thermophila (strain SB210)</name>
    <dbReference type="NCBI Taxonomy" id="312017"/>
    <lineage>
        <taxon>Eukaryota</taxon>
        <taxon>Sar</taxon>
        <taxon>Alveolata</taxon>
        <taxon>Ciliophora</taxon>
        <taxon>Intramacronucleata</taxon>
        <taxon>Oligohymenophorea</taxon>
        <taxon>Hymenostomatida</taxon>
        <taxon>Tetrahymenina</taxon>
        <taxon>Tetrahymenidae</taxon>
        <taxon>Tetrahymena</taxon>
    </lineage>
</organism>
<dbReference type="GO" id="GO:0005509">
    <property type="term" value="F:calcium ion binding"/>
    <property type="evidence" value="ECO:0007669"/>
    <property type="project" value="InterPro"/>
</dbReference>
<keyword evidence="1" id="KW-0479">Metal-binding</keyword>
<dbReference type="InParanoid" id="Q22DL9"/>
<dbReference type="SUPFAM" id="SSF47473">
    <property type="entry name" value="EF-hand"/>
    <property type="match status" value="2"/>
</dbReference>
<feature type="domain" description="EF-hand" evidence="5">
    <location>
        <begin position="600"/>
        <end position="628"/>
    </location>
</feature>
<dbReference type="Proteomes" id="UP000009168">
    <property type="component" value="Unassembled WGS sequence"/>
</dbReference>
<dbReference type="eggNOG" id="KOG0027">
    <property type="taxonomic scope" value="Eukaryota"/>
</dbReference>
<evidence type="ECO:0000256" key="1">
    <source>
        <dbReference type="ARBA" id="ARBA00022723"/>
    </source>
</evidence>